<feature type="signal peptide" evidence="2">
    <location>
        <begin position="1"/>
        <end position="21"/>
    </location>
</feature>
<dbReference type="OrthoDB" id="1957331at2"/>
<keyword evidence="4" id="KW-1185">Reference proteome</keyword>
<dbReference type="RefSeq" id="WP_128631905.1">
    <property type="nucleotide sequence ID" value="NZ_RRCN01000001.1"/>
</dbReference>
<gene>
    <name evidence="3" type="ORF">EHV15_14960</name>
</gene>
<feature type="compositionally biased region" description="Polar residues" evidence="1">
    <location>
        <begin position="37"/>
        <end position="47"/>
    </location>
</feature>
<name>A0A3P3U208_9BACL</name>
<dbReference type="AlphaFoldDB" id="A0A3P3U208"/>
<dbReference type="EMBL" id="RRCN01000001">
    <property type="protein sequence ID" value="RRJ64084.1"/>
    <property type="molecule type" value="Genomic_DNA"/>
</dbReference>
<sequence length="289" mass="31020">MKKWVTVLLTAILAVSLTACGGEKAAKGGNAEGGAQTPATAETSGNAATGAVPTVDELIQKATEASEGLKSFSMEASVNQNIVITAGEQKQEQKVDMKMKIDTVKEPLAMYNETQMSIPDSGEQKFEQYITEEGIFTNAAGSWMKLPDEQRDQIVASMQQSASPEKQLEQFKAIASEAKVSEEGGEYILTADVSGDGLKELAKSLMSQSGGENEQTAALLEQMNIKGIKITYGVNKETYLPTKTNVEMTMDMSQDGQSVSLDMKMDSTISKHNEISEIKVPQEVLDSAA</sequence>
<dbReference type="InterPro" id="IPR046720">
    <property type="entry name" value="DUF6612"/>
</dbReference>
<protein>
    <recommendedName>
        <fullName evidence="5">LppX_LprAFG lipoprotein</fullName>
    </recommendedName>
</protein>
<evidence type="ECO:0000313" key="4">
    <source>
        <dbReference type="Proteomes" id="UP000267017"/>
    </source>
</evidence>
<accession>A0A3P3U208</accession>
<dbReference type="PROSITE" id="PS51257">
    <property type="entry name" value="PROKAR_LIPOPROTEIN"/>
    <property type="match status" value="1"/>
</dbReference>
<feature type="chain" id="PRO_5039581990" description="LppX_LprAFG lipoprotein" evidence="2">
    <location>
        <begin position="22"/>
        <end position="289"/>
    </location>
</feature>
<evidence type="ECO:0008006" key="5">
    <source>
        <dbReference type="Google" id="ProtNLM"/>
    </source>
</evidence>
<dbReference type="Gene3D" id="2.50.20.20">
    <property type="match status" value="1"/>
</dbReference>
<keyword evidence="2" id="KW-0732">Signal</keyword>
<feature type="compositionally biased region" description="Low complexity" evidence="1">
    <location>
        <begin position="25"/>
        <end position="35"/>
    </location>
</feature>
<organism evidence="3 4">
    <name type="scientific">Paenibacillus oralis</name>
    <dbReference type="NCBI Taxonomy" id="2490856"/>
    <lineage>
        <taxon>Bacteria</taxon>
        <taxon>Bacillati</taxon>
        <taxon>Bacillota</taxon>
        <taxon>Bacilli</taxon>
        <taxon>Bacillales</taxon>
        <taxon>Paenibacillaceae</taxon>
        <taxon>Paenibacillus</taxon>
    </lineage>
</organism>
<dbReference type="Pfam" id="PF20316">
    <property type="entry name" value="DUF6612"/>
    <property type="match status" value="1"/>
</dbReference>
<comment type="caution">
    <text evidence="3">The sequence shown here is derived from an EMBL/GenBank/DDBJ whole genome shotgun (WGS) entry which is preliminary data.</text>
</comment>
<dbReference type="Proteomes" id="UP000267017">
    <property type="component" value="Unassembled WGS sequence"/>
</dbReference>
<feature type="region of interest" description="Disordered" evidence="1">
    <location>
        <begin position="25"/>
        <end position="49"/>
    </location>
</feature>
<reference evidence="3 4" key="1">
    <citation type="submission" date="2018-11" db="EMBL/GenBank/DDBJ databases">
        <title>Genome sequencing of Paenibacillus sp. KCOM 3021 (= ChDC PVNT-B20).</title>
        <authorList>
            <person name="Kook J.-K."/>
            <person name="Park S.-N."/>
            <person name="Lim Y.K."/>
        </authorList>
    </citation>
    <scope>NUCLEOTIDE SEQUENCE [LARGE SCALE GENOMIC DNA]</scope>
    <source>
        <strain evidence="3 4">KCOM 3021</strain>
    </source>
</reference>
<evidence type="ECO:0000256" key="1">
    <source>
        <dbReference type="SAM" id="MobiDB-lite"/>
    </source>
</evidence>
<proteinExistence type="predicted"/>
<evidence type="ECO:0000256" key="2">
    <source>
        <dbReference type="SAM" id="SignalP"/>
    </source>
</evidence>
<evidence type="ECO:0000313" key="3">
    <source>
        <dbReference type="EMBL" id="RRJ64084.1"/>
    </source>
</evidence>